<comment type="caution">
    <text evidence="1">The sequence shown here is derived from an EMBL/GenBank/DDBJ whole genome shotgun (WGS) entry which is preliminary data.</text>
</comment>
<gene>
    <name evidence="1" type="ORF">SDC9_195565</name>
</gene>
<protein>
    <submittedName>
        <fullName evidence="1">Uncharacterized protein</fullName>
    </submittedName>
</protein>
<reference evidence="1" key="1">
    <citation type="submission" date="2019-08" db="EMBL/GenBank/DDBJ databases">
        <authorList>
            <person name="Kucharzyk K."/>
            <person name="Murdoch R.W."/>
            <person name="Higgins S."/>
            <person name="Loffler F."/>
        </authorList>
    </citation>
    <scope>NUCLEOTIDE SEQUENCE</scope>
</reference>
<dbReference type="EMBL" id="VSSQ01109863">
    <property type="protein sequence ID" value="MPN47961.1"/>
    <property type="molecule type" value="Genomic_DNA"/>
</dbReference>
<evidence type="ECO:0000313" key="1">
    <source>
        <dbReference type="EMBL" id="MPN47961.1"/>
    </source>
</evidence>
<organism evidence="1">
    <name type="scientific">bioreactor metagenome</name>
    <dbReference type="NCBI Taxonomy" id="1076179"/>
    <lineage>
        <taxon>unclassified sequences</taxon>
        <taxon>metagenomes</taxon>
        <taxon>ecological metagenomes</taxon>
    </lineage>
</organism>
<name>A0A645I9F3_9ZZZZ</name>
<accession>A0A645I9F3</accession>
<sequence>MLALLQREPKQVGWLLTTGAVGGRAHGGVDVELAAVDLALDPAPARLQQRELLVQPARGAAKVLG</sequence>
<proteinExistence type="predicted"/>
<dbReference type="AlphaFoldDB" id="A0A645I9F3"/>